<sequence>ECVDGCVVRMTNAYPVYADNHEDHRQTIKKWLNEYFKNVFPAGRGGLHMYNNQDHSMMAAILSVQNVIEDAGFDVWAINSDAEYAEEGQAATEVEERLVPKALS</sequence>
<dbReference type="EMBL" id="BARS01012060">
    <property type="protein sequence ID" value="GAF96617.1"/>
    <property type="molecule type" value="Genomic_DNA"/>
</dbReference>
<dbReference type="InterPro" id="IPR036188">
    <property type="entry name" value="FAD/NAD-bd_sf"/>
</dbReference>
<proteinExistence type="predicted"/>
<gene>
    <name evidence="1" type="ORF">S01H1_21672</name>
</gene>
<dbReference type="GO" id="GO:0008767">
    <property type="term" value="F:UDP-galactopyranose mutase activity"/>
    <property type="evidence" value="ECO:0007669"/>
    <property type="project" value="TreeGrafter"/>
</dbReference>
<reference evidence="1" key="1">
    <citation type="journal article" date="2014" name="Front. Microbiol.">
        <title>High frequency of phylogenetically diverse reductive dehalogenase-homologous genes in deep subseafloor sedimentary metagenomes.</title>
        <authorList>
            <person name="Kawai M."/>
            <person name="Futagami T."/>
            <person name="Toyoda A."/>
            <person name="Takaki Y."/>
            <person name="Nishi S."/>
            <person name="Hori S."/>
            <person name="Arai W."/>
            <person name="Tsubouchi T."/>
            <person name="Morono Y."/>
            <person name="Uchiyama I."/>
            <person name="Ito T."/>
            <person name="Fujiyama A."/>
            <person name="Inagaki F."/>
            <person name="Takami H."/>
        </authorList>
    </citation>
    <scope>NUCLEOTIDE SEQUENCE</scope>
    <source>
        <strain evidence="1">Expedition CK06-06</strain>
    </source>
</reference>
<dbReference type="PANTHER" id="PTHR21197:SF0">
    <property type="entry name" value="UDP-GALACTOPYRANOSE MUTASE"/>
    <property type="match status" value="1"/>
</dbReference>
<name>X0U8C5_9ZZZZ</name>
<accession>X0U8C5</accession>
<dbReference type="GO" id="GO:0005829">
    <property type="term" value="C:cytosol"/>
    <property type="evidence" value="ECO:0007669"/>
    <property type="project" value="TreeGrafter"/>
</dbReference>
<comment type="caution">
    <text evidence="1">The sequence shown here is derived from an EMBL/GenBank/DDBJ whole genome shotgun (WGS) entry which is preliminary data.</text>
</comment>
<dbReference type="AlphaFoldDB" id="X0U8C5"/>
<feature type="non-terminal residue" evidence="1">
    <location>
        <position position="1"/>
    </location>
</feature>
<organism evidence="1">
    <name type="scientific">marine sediment metagenome</name>
    <dbReference type="NCBI Taxonomy" id="412755"/>
    <lineage>
        <taxon>unclassified sequences</taxon>
        <taxon>metagenomes</taxon>
        <taxon>ecological metagenomes</taxon>
    </lineage>
</organism>
<dbReference type="GO" id="GO:0050660">
    <property type="term" value="F:flavin adenine dinucleotide binding"/>
    <property type="evidence" value="ECO:0007669"/>
    <property type="project" value="TreeGrafter"/>
</dbReference>
<dbReference type="PANTHER" id="PTHR21197">
    <property type="entry name" value="UDP-GALACTOPYRANOSE MUTASE"/>
    <property type="match status" value="1"/>
</dbReference>
<evidence type="ECO:0000313" key="1">
    <source>
        <dbReference type="EMBL" id="GAF96617.1"/>
    </source>
</evidence>
<protein>
    <submittedName>
        <fullName evidence="1">Uncharacterized protein</fullName>
    </submittedName>
</protein>
<dbReference type="Gene3D" id="3.50.50.60">
    <property type="entry name" value="FAD/NAD(P)-binding domain"/>
    <property type="match status" value="1"/>
</dbReference>